<feature type="binding site" evidence="8">
    <location>
        <position position="298"/>
    </location>
    <ligand>
        <name>ATP</name>
        <dbReference type="ChEBI" id="CHEBI:30616"/>
    </ligand>
</feature>
<accession>A0ABX8V2N9</accession>
<reference evidence="10 11" key="1">
    <citation type="journal article" date="2022" name="bioRxiv">
        <title>Ecology and evolution of chlamydial symbionts of arthropods.</title>
        <authorList>
            <person name="Halter T."/>
            <person name="Koestlbacher S."/>
            <person name="Collingro A."/>
            <person name="Sixt B.S."/>
            <person name="Toenshoff E.R."/>
            <person name="Hendrickx F."/>
            <person name="Kostanjsek R."/>
            <person name="Horn M."/>
        </authorList>
    </citation>
    <scope>NUCLEOTIDE SEQUENCE [LARGE SCALE GENOMIC DNA]</scope>
    <source>
        <strain evidence="10">W744xW776</strain>
    </source>
</reference>
<evidence type="ECO:0000256" key="3">
    <source>
        <dbReference type="ARBA" id="ARBA00013061"/>
    </source>
</evidence>
<feature type="binding site" evidence="8">
    <location>
        <position position="329"/>
    </location>
    <ligand>
        <name>ATP</name>
        <dbReference type="ChEBI" id="CHEBI:30616"/>
    </ligand>
</feature>
<dbReference type="Proteomes" id="UP000826014">
    <property type="component" value="Chromosome"/>
</dbReference>
<organism evidence="10 11">
    <name type="scientific">Candidatus Rhabdochlamydia oedothoracis</name>
    <dbReference type="NCBI Taxonomy" id="2720720"/>
    <lineage>
        <taxon>Bacteria</taxon>
        <taxon>Pseudomonadati</taxon>
        <taxon>Chlamydiota</taxon>
        <taxon>Chlamydiia</taxon>
        <taxon>Parachlamydiales</taxon>
        <taxon>Candidatus Rhabdochlamydiaceae</taxon>
        <taxon>Candidatus Rhabdochlamydia</taxon>
    </lineage>
</organism>
<dbReference type="InterPro" id="IPR015824">
    <property type="entry name" value="Phosphoglycerate_kinase_N"/>
</dbReference>
<name>A0ABX8V2N9_9BACT</name>
<evidence type="ECO:0000256" key="6">
    <source>
        <dbReference type="ARBA" id="ARBA00022777"/>
    </source>
</evidence>
<dbReference type="InterPro" id="IPR036043">
    <property type="entry name" value="Phosphoglycerate_kinase_sf"/>
</dbReference>
<evidence type="ECO:0000256" key="7">
    <source>
        <dbReference type="ARBA" id="ARBA00022840"/>
    </source>
</evidence>
<dbReference type="Pfam" id="PF00162">
    <property type="entry name" value="PGK"/>
    <property type="match status" value="1"/>
</dbReference>
<evidence type="ECO:0000256" key="4">
    <source>
        <dbReference type="ARBA" id="ARBA00022679"/>
    </source>
</evidence>
<feature type="binding site" evidence="8">
    <location>
        <position position="37"/>
    </location>
    <ligand>
        <name>substrate</name>
    </ligand>
</feature>
<keyword evidence="5 8" id="KW-0547">Nucleotide-binding</keyword>
<comment type="catalytic activity">
    <reaction evidence="1 8 9">
        <text>(2R)-3-phosphoglycerate + ATP = (2R)-3-phospho-glyceroyl phosphate + ADP</text>
        <dbReference type="Rhea" id="RHEA:14801"/>
        <dbReference type="ChEBI" id="CHEBI:30616"/>
        <dbReference type="ChEBI" id="CHEBI:57604"/>
        <dbReference type="ChEBI" id="CHEBI:58272"/>
        <dbReference type="ChEBI" id="CHEBI:456216"/>
        <dbReference type="EC" id="2.7.2.3"/>
    </reaction>
</comment>
<dbReference type="PRINTS" id="PR00477">
    <property type="entry name" value="PHGLYCKINASE"/>
</dbReference>
<gene>
    <name evidence="8" type="primary">pgk</name>
    <name evidence="10" type="ORF">RHABOEDO_001786</name>
</gene>
<comment type="subunit">
    <text evidence="8">Monomer.</text>
</comment>
<keyword evidence="7 8" id="KW-0067">ATP-binding</keyword>
<dbReference type="PIRSF" id="PIRSF000724">
    <property type="entry name" value="Pgk"/>
    <property type="match status" value="1"/>
</dbReference>
<feature type="binding site" evidence="8">
    <location>
        <begin position="60"/>
        <end position="63"/>
    </location>
    <ligand>
        <name>substrate</name>
    </ligand>
</feature>
<dbReference type="CDD" id="cd00318">
    <property type="entry name" value="Phosphoglycerate_kinase"/>
    <property type="match status" value="1"/>
</dbReference>
<feature type="binding site" evidence="8">
    <location>
        <position position="119"/>
    </location>
    <ligand>
        <name>substrate</name>
    </ligand>
</feature>
<feature type="binding site" evidence="8">
    <location>
        <position position="154"/>
    </location>
    <ligand>
        <name>substrate</name>
    </ligand>
</feature>
<keyword evidence="11" id="KW-1185">Reference proteome</keyword>
<feature type="binding site" evidence="8">
    <location>
        <begin position="355"/>
        <end position="358"/>
    </location>
    <ligand>
        <name>ATP</name>
        <dbReference type="ChEBI" id="CHEBI:30616"/>
    </ligand>
</feature>
<dbReference type="PANTHER" id="PTHR11406">
    <property type="entry name" value="PHOSPHOGLYCERATE KINASE"/>
    <property type="match status" value="1"/>
</dbReference>
<comment type="subcellular location">
    <subcellularLocation>
        <location evidence="8">Cytoplasm</location>
    </subcellularLocation>
</comment>
<protein>
    <recommendedName>
        <fullName evidence="3 8">Phosphoglycerate kinase</fullName>
        <ecNumber evidence="3 8">2.7.2.3</ecNumber>
    </recommendedName>
</protein>
<dbReference type="HAMAP" id="MF_00145">
    <property type="entry name" value="Phosphoglyc_kinase"/>
    <property type="match status" value="1"/>
</dbReference>
<dbReference type="EMBL" id="CP075587">
    <property type="protein sequence ID" value="QYF49444.1"/>
    <property type="molecule type" value="Genomic_DNA"/>
</dbReference>
<dbReference type="PROSITE" id="PS00111">
    <property type="entry name" value="PGLYCERATE_KINASE"/>
    <property type="match status" value="1"/>
</dbReference>
<evidence type="ECO:0000256" key="2">
    <source>
        <dbReference type="ARBA" id="ARBA00008982"/>
    </source>
</evidence>
<evidence type="ECO:0000256" key="8">
    <source>
        <dbReference type="HAMAP-Rule" id="MF_00145"/>
    </source>
</evidence>
<dbReference type="RefSeq" id="WP_215216627.1">
    <property type="nucleotide sequence ID" value="NZ_CP075587.1"/>
</dbReference>
<dbReference type="SUPFAM" id="SSF53748">
    <property type="entry name" value="Phosphoglycerate kinase"/>
    <property type="match status" value="1"/>
</dbReference>
<dbReference type="InterPro" id="IPR001576">
    <property type="entry name" value="Phosphoglycerate_kinase"/>
</dbReference>
<sequence>MNKLSLKQLDVKNKKVLLRVDLNVPINEEGIITDDTRIKEALNSIQYILRNKGSVILMSHLGRPKGKPDPKLSLEPCAKALAFLLKRPVLMAKDCIGPSAQNLVTHLQPNQILLLENLRFDPAEENPSSNPEFAKKLASFGDLYVNDAFGTAHREHSSTTTITKYFPGKSAMGFLMQKEIDSLSSLIKNPQRPFYAIIGGAKISSKLGVLKSLLKKVDGLFIGGGMAYTLLKAQDYQIGKSICEENQLDEALQLIKSCKDQKLPLWLPVDLLIADNFSKEANSKYIQVNQGIPDGWEGMDIGEETIAIWEKALTKASTIFWNGPLGVFEFPAFAKGTEAIARWIASSKALSVVGGGDSVAAINQLHLASSFSHISTGGGASLEYLEFGHLPGIDGLSDS</sequence>
<feature type="binding site" evidence="8">
    <location>
        <begin position="21"/>
        <end position="23"/>
    </location>
    <ligand>
        <name>substrate</name>
    </ligand>
</feature>
<dbReference type="Gene3D" id="3.40.50.1260">
    <property type="entry name" value="Phosphoglycerate kinase, N-terminal domain"/>
    <property type="match status" value="2"/>
</dbReference>
<evidence type="ECO:0000256" key="9">
    <source>
        <dbReference type="RuleBase" id="RU000532"/>
    </source>
</evidence>
<evidence type="ECO:0000256" key="1">
    <source>
        <dbReference type="ARBA" id="ARBA00000642"/>
    </source>
</evidence>
<evidence type="ECO:0000313" key="10">
    <source>
        <dbReference type="EMBL" id="QYF49444.1"/>
    </source>
</evidence>
<keyword evidence="6 8" id="KW-0418">Kinase</keyword>
<comment type="pathway">
    <text evidence="8">Carbohydrate degradation; glycolysis; pyruvate from D-glyceraldehyde 3-phosphate: step 2/5.</text>
</comment>
<dbReference type="EC" id="2.7.2.3" evidence="3 8"/>
<comment type="similarity">
    <text evidence="2 8 9">Belongs to the phosphoglycerate kinase family.</text>
</comment>
<keyword evidence="4 8" id="KW-0808">Transferase</keyword>
<dbReference type="PANTHER" id="PTHR11406:SF23">
    <property type="entry name" value="PHOSPHOGLYCERATE KINASE 1, CHLOROPLASTIC-RELATED"/>
    <property type="match status" value="1"/>
</dbReference>
<dbReference type="InterPro" id="IPR015911">
    <property type="entry name" value="Phosphoglycerate_kinase_CS"/>
</dbReference>
<evidence type="ECO:0000256" key="5">
    <source>
        <dbReference type="ARBA" id="ARBA00022741"/>
    </source>
</evidence>
<keyword evidence="8" id="KW-0963">Cytoplasm</keyword>
<proteinExistence type="inferred from homology"/>
<dbReference type="GO" id="GO:0004618">
    <property type="term" value="F:phosphoglycerate kinase activity"/>
    <property type="evidence" value="ECO:0007669"/>
    <property type="project" value="UniProtKB-EC"/>
</dbReference>
<keyword evidence="8" id="KW-0324">Glycolysis</keyword>
<feature type="binding site" evidence="8">
    <location>
        <position position="206"/>
    </location>
    <ligand>
        <name>ATP</name>
        <dbReference type="ChEBI" id="CHEBI:30616"/>
    </ligand>
</feature>
<evidence type="ECO:0000313" key="11">
    <source>
        <dbReference type="Proteomes" id="UP000826014"/>
    </source>
</evidence>